<gene>
    <name evidence="2" type="ORF">PCOR1329_LOCUS35927</name>
</gene>
<dbReference type="Proteomes" id="UP001189429">
    <property type="component" value="Unassembled WGS sequence"/>
</dbReference>
<feature type="compositionally biased region" description="Basic residues" evidence="1">
    <location>
        <begin position="84"/>
        <end position="97"/>
    </location>
</feature>
<proteinExistence type="predicted"/>
<keyword evidence="3" id="KW-1185">Reference proteome</keyword>
<evidence type="ECO:0000313" key="3">
    <source>
        <dbReference type="Proteomes" id="UP001189429"/>
    </source>
</evidence>
<dbReference type="EMBL" id="CAUYUJ010014384">
    <property type="protein sequence ID" value="CAK0840495.1"/>
    <property type="molecule type" value="Genomic_DNA"/>
</dbReference>
<feature type="region of interest" description="Disordered" evidence="1">
    <location>
        <begin position="1"/>
        <end position="57"/>
    </location>
</feature>
<feature type="compositionally biased region" description="Polar residues" evidence="1">
    <location>
        <begin position="17"/>
        <end position="34"/>
    </location>
</feature>
<feature type="region of interest" description="Disordered" evidence="1">
    <location>
        <begin position="69"/>
        <end position="97"/>
    </location>
</feature>
<reference evidence="2" key="1">
    <citation type="submission" date="2023-10" db="EMBL/GenBank/DDBJ databases">
        <authorList>
            <person name="Chen Y."/>
            <person name="Shah S."/>
            <person name="Dougan E. K."/>
            <person name="Thang M."/>
            <person name="Chan C."/>
        </authorList>
    </citation>
    <scope>NUCLEOTIDE SEQUENCE [LARGE SCALE GENOMIC DNA]</scope>
</reference>
<comment type="caution">
    <text evidence="2">The sequence shown here is derived from an EMBL/GenBank/DDBJ whole genome shotgun (WGS) entry which is preliminary data.</text>
</comment>
<sequence>MRPLLRVVEQRMPPPSSGRSANTPRTTRMQQAPNKSFYHNRPGVRKSNGYRNADGSFKSPAALQRSLKIHRANGKLGGGAPRTAARRLRERQSRGGRRSGFRAAFGVLKFEAAIAKIRRLSSKARSASGPCKQLFCVKCGAGNRVAVYLSTGRGCHKFVPA</sequence>
<protein>
    <submittedName>
        <fullName evidence="2">Uncharacterized protein</fullName>
    </submittedName>
</protein>
<organism evidence="2 3">
    <name type="scientific">Prorocentrum cordatum</name>
    <dbReference type="NCBI Taxonomy" id="2364126"/>
    <lineage>
        <taxon>Eukaryota</taxon>
        <taxon>Sar</taxon>
        <taxon>Alveolata</taxon>
        <taxon>Dinophyceae</taxon>
        <taxon>Prorocentrales</taxon>
        <taxon>Prorocentraceae</taxon>
        <taxon>Prorocentrum</taxon>
    </lineage>
</organism>
<evidence type="ECO:0000256" key="1">
    <source>
        <dbReference type="SAM" id="MobiDB-lite"/>
    </source>
</evidence>
<name>A0ABN9T627_9DINO</name>
<evidence type="ECO:0000313" key="2">
    <source>
        <dbReference type="EMBL" id="CAK0840495.1"/>
    </source>
</evidence>
<accession>A0ABN9T627</accession>